<organism evidence="1">
    <name type="scientific">Spirodela intermedia</name>
    <name type="common">Intermediate duckweed</name>
    <dbReference type="NCBI Taxonomy" id="51605"/>
    <lineage>
        <taxon>Eukaryota</taxon>
        <taxon>Viridiplantae</taxon>
        <taxon>Streptophyta</taxon>
        <taxon>Embryophyta</taxon>
        <taxon>Tracheophyta</taxon>
        <taxon>Spermatophyta</taxon>
        <taxon>Magnoliopsida</taxon>
        <taxon>Liliopsida</taxon>
        <taxon>Araceae</taxon>
        <taxon>Lemnoideae</taxon>
        <taxon>Spirodela</taxon>
    </lineage>
</organism>
<dbReference type="AlphaFoldDB" id="A0A7I8JHP8"/>
<sequence>MKMKKERLLTNLSATNHMIEKRDLFCRFGNSRIGRVKFGDGSNINIYRLHLFKNLKRFARVVLLENSKKSIFPPHQISKPRSFVSLFMEIFVAHYSNPWRE</sequence>
<dbReference type="EMBL" id="CACRZD030000012">
    <property type="protein sequence ID" value="CAA6669275.1"/>
    <property type="molecule type" value="Genomic_DNA"/>
</dbReference>
<dbReference type="Proteomes" id="UP001189122">
    <property type="component" value="Unassembled WGS sequence"/>
</dbReference>
<gene>
    <name evidence="1" type="ORF">SI7747_12015670</name>
</gene>
<evidence type="ECO:0000313" key="2">
    <source>
        <dbReference type="Proteomes" id="UP001189122"/>
    </source>
</evidence>
<dbReference type="EMBL" id="LR743599">
    <property type="protein sequence ID" value="CAA2630032.1"/>
    <property type="molecule type" value="Genomic_DNA"/>
</dbReference>
<keyword evidence="2" id="KW-1185">Reference proteome</keyword>
<accession>A0A7I8JHP8</accession>
<proteinExistence type="predicted"/>
<reference evidence="1 2" key="1">
    <citation type="submission" date="2019-12" db="EMBL/GenBank/DDBJ databases">
        <authorList>
            <person name="Scholz U."/>
            <person name="Mascher M."/>
            <person name="Fiebig A."/>
        </authorList>
    </citation>
    <scope>NUCLEOTIDE SEQUENCE</scope>
</reference>
<name>A0A7I8JHP8_SPIIN</name>
<protein>
    <submittedName>
        <fullName evidence="1">Uncharacterized protein</fullName>
    </submittedName>
</protein>
<evidence type="ECO:0000313" key="1">
    <source>
        <dbReference type="EMBL" id="CAA2630032.1"/>
    </source>
</evidence>